<sequence>MGPLPKTQGNPKTLASLLHPSRRPWASDGRRSGAASRGPLPSSSPFPPSPASSSSPTRPPSPNPALPIPLLPPNPQSVDGIADPKPPKAIKRMESSEDEEEKQEKIEMVQADFEFFDPKPGDFNGVKLLLQSYLDKKPWDLSGFVDLILEQTTVGTIVKSASQDGEEEGDDDGGDDDESLFAVISALNLGRYAGHGCIKELKRFLLEVCSDESTKTKLKLLLEQQASDVGLLVSQRFVNCPYQLVPPLYDALFDEVSWATEDELFCFLKPTQELRDSFRLKYYMLLTRILENKNVNQRKAKQSQDYEEPFIYIKAEDEIFRELSLLSFTFRLHAEQLISHELKNYREMGLVMVVKADDISKFREKLKSLLAKS</sequence>
<dbReference type="AlphaFoldDB" id="A0A8N4F8L0"/>
<gene>
    <name evidence="4" type="primary">LOC105053786</name>
</gene>
<proteinExistence type="inferred from homology"/>
<evidence type="ECO:0000313" key="4">
    <source>
        <dbReference type="RefSeq" id="XP_029123169.1"/>
    </source>
</evidence>
<organism evidence="3 4">
    <name type="scientific">Elaeis guineensis var. tenera</name>
    <name type="common">Oil palm</name>
    <dbReference type="NCBI Taxonomy" id="51953"/>
    <lineage>
        <taxon>Eukaryota</taxon>
        <taxon>Viridiplantae</taxon>
        <taxon>Streptophyta</taxon>
        <taxon>Embryophyta</taxon>
        <taxon>Tracheophyta</taxon>
        <taxon>Spermatophyta</taxon>
        <taxon>Magnoliopsida</taxon>
        <taxon>Liliopsida</taxon>
        <taxon>Arecaceae</taxon>
        <taxon>Arecoideae</taxon>
        <taxon>Cocoseae</taxon>
        <taxon>Elaeidinae</taxon>
        <taxon>Elaeis</taxon>
    </lineage>
</organism>
<dbReference type="Pfam" id="PF13862">
    <property type="entry name" value="BCCIP"/>
    <property type="match status" value="1"/>
</dbReference>
<dbReference type="PANTHER" id="PTHR13261:SF0">
    <property type="entry name" value="BRCA2 AND CDKN1A-INTERACTING PROTEIN"/>
    <property type="match status" value="1"/>
</dbReference>
<keyword evidence="3" id="KW-1185">Reference proteome</keyword>
<evidence type="ECO:0000256" key="2">
    <source>
        <dbReference type="SAM" id="MobiDB-lite"/>
    </source>
</evidence>
<accession>A0A8N4F8L0</accession>
<comment type="similarity">
    <text evidence="1">Belongs to the BCP1 family.</text>
</comment>
<protein>
    <submittedName>
        <fullName evidence="4">Protein BCCIP homolog isoform X1</fullName>
    </submittedName>
</protein>
<name>A0A8N4F8L0_ELAGV</name>
<reference evidence="4" key="1">
    <citation type="submission" date="2025-08" db="UniProtKB">
        <authorList>
            <consortium name="RefSeq"/>
        </authorList>
    </citation>
    <scope>IDENTIFICATION</scope>
</reference>
<dbReference type="InterPro" id="IPR025602">
    <property type="entry name" value="BCP1_family"/>
</dbReference>
<dbReference type="GeneID" id="105053786"/>
<evidence type="ECO:0000313" key="3">
    <source>
        <dbReference type="Proteomes" id="UP000504607"/>
    </source>
</evidence>
<dbReference type="PANTHER" id="PTHR13261">
    <property type="entry name" value="BRCA2 AND CDKN1A INTERACTING PROTEIN"/>
    <property type="match status" value="1"/>
</dbReference>
<dbReference type="OrthoDB" id="27543at2759"/>
<feature type="region of interest" description="Disordered" evidence="2">
    <location>
        <begin position="1"/>
        <end position="104"/>
    </location>
</feature>
<dbReference type="Proteomes" id="UP000504607">
    <property type="component" value="Chromosome 11"/>
</dbReference>
<feature type="compositionally biased region" description="Pro residues" evidence="2">
    <location>
        <begin position="57"/>
        <end position="75"/>
    </location>
</feature>
<dbReference type="GO" id="GO:0005634">
    <property type="term" value="C:nucleus"/>
    <property type="evidence" value="ECO:0007669"/>
    <property type="project" value="TreeGrafter"/>
</dbReference>
<dbReference type="RefSeq" id="XP_029123169.1">
    <property type="nucleotide sequence ID" value="XM_029267336.1"/>
</dbReference>
<evidence type="ECO:0000256" key="1">
    <source>
        <dbReference type="ARBA" id="ARBA00006781"/>
    </source>
</evidence>